<proteinExistence type="predicted"/>
<organism evidence="2 3">
    <name type="scientific">Actinospica durhamensis</name>
    <dbReference type="NCBI Taxonomy" id="1508375"/>
    <lineage>
        <taxon>Bacteria</taxon>
        <taxon>Bacillati</taxon>
        <taxon>Actinomycetota</taxon>
        <taxon>Actinomycetes</taxon>
        <taxon>Catenulisporales</taxon>
        <taxon>Actinospicaceae</taxon>
        <taxon>Actinospica</taxon>
    </lineage>
</organism>
<feature type="region of interest" description="Disordered" evidence="1">
    <location>
        <begin position="54"/>
        <end position="83"/>
    </location>
</feature>
<dbReference type="AlphaFoldDB" id="A0A941EWY8"/>
<dbReference type="SUPFAM" id="SSF54862">
    <property type="entry name" value="4Fe-4S ferredoxins"/>
    <property type="match status" value="1"/>
</dbReference>
<dbReference type="RefSeq" id="WP_212532316.1">
    <property type="nucleotide sequence ID" value="NZ_JAGSOG010000235.1"/>
</dbReference>
<dbReference type="Gene3D" id="3.30.70.20">
    <property type="match status" value="1"/>
</dbReference>
<comment type="caution">
    <text evidence="2">The sequence shown here is derived from an EMBL/GenBank/DDBJ whole genome shotgun (WGS) entry which is preliminary data.</text>
</comment>
<reference evidence="2" key="1">
    <citation type="submission" date="2021-04" db="EMBL/GenBank/DDBJ databases">
        <title>Genome based classification of Actinospica acidithermotolerans sp. nov., an actinobacterium isolated from an Indonesian hot spring.</title>
        <authorList>
            <person name="Kusuma A.B."/>
            <person name="Putra K.E."/>
            <person name="Nafisah S."/>
            <person name="Loh J."/>
            <person name="Nouioui I."/>
            <person name="Goodfellow M."/>
        </authorList>
    </citation>
    <scope>NUCLEOTIDE SEQUENCE</scope>
    <source>
        <strain evidence="2">CSCA 57</strain>
    </source>
</reference>
<sequence>MACTGHGLCAELFPEQLTLDEWSYPVQAPGPFPADQLRHARRAVAACPALALRLETSRSREPDPTTAPRTSSSRDLPRPHPAN</sequence>
<dbReference type="Proteomes" id="UP000675781">
    <property type="component" value="Unassembled WGS sequence"/>
</dbReference>
<evidence type="ECO:0000313" key="3">
    <source>
        <dbReference type="Proteomes" id="UP000675781"/>
    </source>
</evidence>
<protein>
    <submittedName>
        <fullName evidence="2">Ferredoxin</fullName>
    </submittedName>
</protein>
<keyword evidence="3" id="KW-1185">Reference proteome</keyword>
<accession>A0A941EWY8</accession>
<dbReference type="EMBL" id="JAGSOG010000235">
    <property type="protein sequence ID" value="MBR7837847.1"/>
    <property type="molecule type" value="Genomic_DNA"/>
</dbReference>
<evidence type="ECO:0000313" key="2">
    <source>
        <dbReference type="EMBL" id="MBR7837847.1"/>
    </source>
</evidence>
<gene>
    <name evidence="2" type="ORF">KDL01_31520</name>
</gene>
<name>A0A941EWY8_9ACTN</name>
<dbReference type="Pfam" id="PF13459">
    <property type="entry name" value="Fer4_15"/>
    <property type="match status" value="1"/>
</dbReference>
<evidence type="ECO:0000256" key="1">
    <source>
        <dbReference type="SAM" id="MobiDB-lite"/>
    </source>
</evidence>